<dbReference type="AlphaFoldDB" id="A0A2V1D7S0"/>
<dbReference type="EMBL" id="KZ805551">
    <property type="protein sequence ID" value="PVH94098.1"/>
    <property type="molecule type" value="Genomic_DNA"/>
</dbReference>
<evidence type="ECO:0000313" key="3">
    <source>
        <dbReference type="Proteomes" id="UP000244855"/>
    </source>
</evidence>
<evidence type="ECO:0000313" key="2">
    <source>
        <dbReference type="EMBL" id="PVH94098.1"/>
    </source>
</evidence>
<reference evidence="2 3" key="1">
    <citation type="journal article" date="2018" name="Sci. Rep.">
        <title>Comparative genomics provides insights into the lifestyle and reveals functional heterogeneity of dark septate endophytic fungi.</title>
        <authorList>
            <person name="Knapp D.G."/>
            <person name="Nemeth J.B."/>
            <person name="Barry K."/>
            <person name="Hainaut M."/>
            <person name="Henrissat B."/>
            <person name="Johnson J."/>
            <person name="Kuo A."/>
            <person name="Lim J.H.P."/>
            <person name="Lipzen A."/>
            <person name="Nolan M."/>
            <person name="Ohm R.A."/>
            <person name="Tamas L."/>
            <person name="Grigoriev I.V."/>
            <person name="Spatafora J.W."/>
            <person name="Nagy L.G."/>
            <person name="Kovacs G.M."/>
        </authorList>
    </citation>
    <scope>NUCLEOTIDE SEQUENCE [LARGE SCALE GENOMIC DNA]</scope>
    <source>
        <strain evidence="2 3">DSE2036</strain>
    </source>
</reference>
<gene>
    <name evidence="2" type="ORF">DM02DRAFT_633995</name>
</gene>
<organism evidence="2 3">
    <name type="scientific">Periconia macrospinosa</name>
    <dbReference type="NCBI Taxonomy" id="97972"/>
    <lineage>
        <taxon>Eukaryota</taxon>
        <taxon>Fungi</taxon>
        <taxon>Dikarya</taxon>
        <taxon>Ascomycota</taxon>
        <taxon>Pezizomycotina</taxon>
        <taxon>Dothideomycetes</taxon>
        <taxon>Pleosporomycetidae</taxon>
        <taxon>Pleosporales</taxon>
        <taxon>Massarineae</taxon>
        <taxon>Periconiaceae</taxon>
        <taxon>Periconia</taxon>
    </lineage>
</organism>
<dbReference type="Proteomes" id="UP000244855">
    <property type="component" value="Unassembled WGS sequence"/>
</dbReference>
<proteinExistence type="predicted"/>
<protein>
    <submittedName>
        <fullName evidence="2">Uncharacterized protein</fullName>
    </submittedName>
</protein>
<feature type="compositionally biased region" description="Basic and acidic residues" evidence="1">
    <location>
        <begin position="59"/>
        <end position="71"/>
    </location>
</feature>
<keyword evidence="3" id="KW-1185">Reference proteome</keyword>
<accession>A0A2V1D7S0</accession>
<evidence type="ECO:0000256" key="1">
    <source>
        <dbReference type="SAM" id="MobiDB-lite"/>
    </source>
</evidence>
<sequence>MSYHTPPKWPPEDFPLFDEEDEENKAMEDVEGDEGDENVAKAQATRDIAKYSSIGEQSEDVKMGDYTKDQESESDDEKIRLKPKARLQLWADKQWEVFSGIDGQVIEIKDMIRKGQAMDDAMIRDRKQIVEELLSRIPHIEKKFYKVLPEDLSKIQKSFKRFEQHFQEALRATFDRSMEVQKLLGCEPFENQMNEDNIHWPARYHKALEEWRRLPSFDPTKIHSSETADHSGTSTPPS</sequence>
<feature type="region of interest" description="Disordered" evidence="1">
    <location>
        <begin position="50"/>
        <end position="77"/>
    </location>
</feature>
<name>A0A2V1D7S0_9PLEO</name>
<feature type="region of interest" description="Disordered" evidence="1">
    <location>
        <begin position="1"/>
        <end position="37"/>
    </location>
</feature>
<feature type="compositionally biased region" description="Acidic residues" evidence="1">
    <location>
        <begin position="15"/>
        <end position="37"/>
    </location>
</feature>
<feature type="compositionally biased region" description="Basic and acidic residues" evidence="1">
    <location>
        <begin position="218"/>
        <end position="229"/>
    </location>
</feature>
<feature type="region of interest" description="Disordered" evidence="1">
    <location>
        <begin position="218"/>
        <end position="238"/>
    </location>
</feature>